<dbReference type="Pfam" id="PF00572">
    <property type="entry name" value="Ribosomal_L13"/>
    <property type="match status" value="1"/>
</dbReference>
<dbReference type="GO" id="GO:0017148">
    <property type="term" value="P:negative regulation of translation"/>
    <property type="evidence" value="ECO:0007669"/>
    <property type="project" value="TreeGrafter"/>
</dbReference>
<evidence type="ECO:0000256" key="3">
    <source>
        <dbReference type="ARBA" id="ARBA00023274"/>
    </source>
</evidence>
<dbReference type="NCBIfam" id="TIGR01066">
    <property type="entry name" value="rplM_bact"/>
    <property type="match status" value="1"/>
</dbReference>
<dbReference type="Gene3D" id="3.90.1180.10">
    <property type="entry name" value="Ribosomal protein L13"/>
    <property type="match status" value="1"/>
</dbReference>
<gene>
    <name evidence="5 6" type="primary">rplM</name>
    <name evidence="6" type="ORF">PRVXT_000202</name>
</gene>
<dbReference type="GO" id="GO:0006412">
    <property type="term" value="P:translation"/>
    <property type="evidence" value="ECO:0007669"/>
    <property type="project" value="UniProtKB-UniRule"/>
</dbReference>
<dbReference type="InterPro" id="IPR005822">
    <property type="entry name" value="Ribosomal_uL13"/>
</dbReference>
<dbReference type="PANTHER" id="PTHR11545:SF2">
    <property type="entry name" value="LARGE RIBOSOMAL SUBUNIT PROTEIN UL13M"/>
    <property type="match status" value="1"/>
</dbReference>
<reference evidence="6" key="2">
    <citation type="submission" date="2024-06" db="EMBL/GenBank/DDBJ databases">
        <authorList>
            <person name="Petrova K.O."/>
            <person name="Toshchakov S.V."/>
            <person name="Boltjanskaja Y.V."/>
            <person name="Kevbrin V."/>
        </authorList>
    </citation>
    <scope>NUCLEOTIDE SEQUENCE</scope>
    <source>
        <strain evidence="6">Z-910T</strain>
    </source>
</reference>
<dbReference type="AlphaFoldDB" id="A0AAU7VMG5"/>
<accession>A0AAU7VMG5</accession>
<dbReference type="HAMAP" id="MF_01366">
    <property type="entry name" value="Ribosomal_uL13"/>
    <property type="match status" value="1"/>
</dbReference>
<reference evidence="6" key="1">
    <citation type="journal article" date="2013" name="Extremophiles">
        <title>Proteinivorax tanatarense gen. nov., sp. nov., an anaerobic, haloalkaliphilic, proteolytic bacterium isolated from a decaying algal bloom, and proposal of Proteinivoraceae fam. nov.</title>
        <authorList>
            <person name="Kevbrin V."/>
            <person name="Boltyanskaya Y."/>
            <person name="Zhilina T."/>
            <person name="Kolganova T."/>
            <person name="Lavrentjeva E."/>
            <person name="Kuznetsov B."/>
        </authorList>
    </citation>
    <scope>NUCLEOTIDE SEQUENCE</scope>
    <source>
        <strain evidence="6">Z-910T</strain>
    </source>
</reference>
<dbReference type="PIRSF" id="PIRSF002181">
    <property type="entry name" value="Ribosomal_L13"/>
    <property type="match status" value="1"/>
</dbReference>
<evidence type="ECO:0000256" key="4">
    <source>
        <dbReference type="ARBA" id="ARBA00035201"/>
    </source>
</evidence>
<dbReference type="RefSeq" id="WP_350343843.1">
    <property type="nucleotide sequence ID" value="NZ_CP158367.1"/>
</dbReference>
<dbReference type="InterPro" id="IPR005823">
    <property type="entry name" value="Ribosomal_uL13_bac-type"/>
</dbReference>
<dbReference type="CDD" id="cd00392">
    <property type="entry name" value="Ribosomal_L13"/>
    <property type="match status" value="1"/>
</dbReference>
<name>A0AAU7VMG5_9FIRM</name>
<comment type="function">
    <text evidence="5">This protein is one of the early assembly proteins of the 50S ribosomal subunit, although it is not seen to bind rRNA by itself. It is important during the early stages of 50S assembly.</text>
</comment>
<evidence type="ECO:0000313" key="6">
    <source>
        <dbReference type="EMBL" id="XBX75096.1"/>
    </source>
</evidence>
<dbReference type="InterPro" id="IPR036899">
    <property type="entry name" value="Ribosomal_uL13_sf"/>
</dbReference>
<keyword evidence="2 5" id="KW-0689">Ribosomal protein</keyword>
<dbReference type="PANTHER" id="PTHR11545">
    <property type="entry name" value="RIBOSOMAL PROTEIN L13"/>
    <property type="match status" value="1"/>
</dbReference>
<dbReference type="EMBL" id="CP158367">
    <property type="protein sequence ID" value="XBX75096.1"/>
    <property type="molecule type" value="Genomic_DNA"/>
</dbReference>
<comment type="subunit">
    <text evidence="5">Part of the 50S ribosomal subunit.</text>
</comment>
<comment type="similarity">
    <text evidence="1 5">Belongs to the universal ribosomal protein uL13 family.</text>
</comment>
<keyword evidence="3 5" id="KW-0687">Ribonucleoprotein</keyword>
<proteinExistence type="inferred from homology"/>
<evidence type="ECO:0000256" key="1">
    <source>
        <dbReference type="ARBA" id="ARBA00006227"/>
    </source>
</evidence>
<dbReference type="GO" id="GO:0022625">
    <property type="term" value="C:cytosolic large ribosomal subunit"/>
    <property type="evidence" value="ECO:0007669"/>
    <property type="project" value="TreeGrafter"/>
</dbReference>
<dbReference type="GO" id="GO:0003729">
    <property type="term" value="F:mRNA binding"/>
    <property type="evidence" value="ECO:0007669"/>
    <property type="project" value="TreeGrafter"/>
</dbReference>
<dbReference type="FunFam" id="3.90.1180.10:FF:000001">
    <property type="entry name" value="50S ribosomal protein L13"/>
    <property type="match status" value="1"/>
</dbReference>
<sequence length="150" mass="17080">MRTTFMAKANEVERKWYIVDAEGQTLGRLASEVATILRGKHKAIYTPHVDTGDFVIIINADKAVLTGKKLEQKIYYKHSQYPGGLKKTTASQMMDEKPERALYLAVKGMLPHNKLGSAMLKKLRVYRGQEHPHEAQMPVEWQLRGSRKGE</sequence>
<dbReference type="SUPFAM" id="SSF52161">
    <property type="entry name" value="Ribosomal protein L13"/>
    <property type="match status" value="1"/>
</dbReference>
<organism evidence="6">
    <name type="scientific">Proteinivorax tanatarense</name>
    <dbReference type="NCBI Taxonomy" id="1260629"/>
    <lineage>
        <taxon>Bacteria</taxon>
        <taxon>Bacillati</taxon>
        <taxon>Bacillota</taxon>
        <taxon>Clostridia</taxon>
        <taxon>Eubacteriales</taxon>
        <taxon>Proteinivoracaceae</taxon>
        <taxon>Proteinivorax</taxon>
    </lineage>
</organism>
<dbReference type="GO" id="GO:0003735">
    <property type="term" value="F:structural constituent of ribosome"/>
    <property type="evidence" value="ECO:0007669"/>
    <property type="project" value="InterPro"/>
</dbReference>
<protein>
    <recommendedName>
        <fullName evidence="4 5">Large ribosomal subunit protein uL13</fullName>
    </recommendedName>
</protein>
<evidence type="ECO:0000256" key="2">
    <source>
        <dbReference type="ARBA" id="ARBA00022980"/>
    </source>
</evidence>
<evidence type="ECO:0000256" key="5">
    <source>
        <dbReference type="HAMAP-Rule" id="MF_01366"/>
    </source>
</evidence>